<evidence type="ECO:0000256" key="1">
    <source>
        <dbReference type="ARBA" id="ARBA00006484"/>
    </source>
</evidence>
<evidence type="ECO:0000256" key="2">
    <source>
        <dbReference type="ARBA" id="ARBA00023002"/>
    </source>
</evidence>
<dbReference type="Gene3D" id="3.40.50.720">
    <property type="entry name" value="NAD(P)-binding Rossmann-like Domain"/>
    <property type="match status" value="1"/>
</dbReference>
<sequence>MITGSSSGIGRSLALEFGRRGYVLHLVGRNIASLDRVQAGAPAGSRVYNVDFQETAEVARLSGELSAGLPGVDVLVCSAGLFAAGSFDTLTVAEFDRQWLVNVRAPYVLIQALLPALRAFQGQVVFINSLAGQGMHGAPRISAYTATKQALRALADGLRAEVNDDGVRVLSVFPGRTATAMQEGIHGREGKAYHPEHLLQPEDVAMAVMAALDMPRTAELTDIILRPMRKA</sequence>
<dbReference type="GO" id="GO:0016020">
    <property type="term" value="C:membrane"/>
    <property type="evidence" value="ECO:0007669"/>
    <property type="project" value="TreeGrafter"/>
</dbReference>
<accession>A0A0D7F0L9</accession>
<dbReference type="Proteomes" id="UP000032515">
    <property type="component" value="Unassembled WGS sequence"/>
</dbReference>
<keyword evidence="2" id="KW-0560">Oxidoreductase</keyword>
<name>A0A0D7F0L9_RHOPL</name>
<dbReference type="InterPro" id="IPR002347">
    <property type="entry name" value="SDR_fam"/>
</dbReference>
<dbReference type="AlphaFoldDB" id="A0A0D7F0L9"/>
<dbReference type="PANTHER" id="PTHR44196">
    <property type="entry name" value="DEHYDROGENASE/REDUCTASE SDR FAMILY MEMBER 7B"/>
    <property type="match status" value="1"/>
</dbReference>
<dbReference type="Pfam" id="PF00106">
    <property type="entry name" value="adh_short"/>
    <property type="match status" value="1"/>
</dbReference>
<dbReference type="GO" id="GO:0016491">
    <property type="term" value="F:oxidoreductase activity"/>
    <property type="evidence" value="ECO:0007669"/>
    <property type="project" value="UniProtKB-KW"/>
</dbReference>
<reference evidence="3 4" key="1">
    <citation type="submission" date="2014-11" db="EMBL/GenBank/DDBJ databases">
        <title>Genomics and ecophysiology of heterotrophic nitrogen fixing bacteria isolated from estuarine surface water.</title>
        <authorList>
            <person name="Bentzon-Tilia M."/>
            <person name="Severin I."/>
            <person name="Hansen L.H."/>
            <person name="Riemann L."/>
        </authorList>
    </citation>
    <scope>NUCLEOTIDE SEQUENCE [LARGE SCALE GENOMIC DNA]</scope>
    <source>
        <strain evidence="3 4">BAL398</strain>
    </source>
</reference>
<organism evidence="3 4">
    <name type="scientific">Rhodopseudomonas palustris</name>
    <dbReference type="NCBI Taxonomy" id="1076"/>
    <lineage>
        <taxon>Bacteria</taxon>
        <taxon>Pseudomonadati</taxon>
        <taxon>Pseudomonadota</taxon>
        <taxon>Alphaproteobacteria</taxon>
        <taxon>Hyphomicrobiales</taxon>
        <taxon>Nitrobacteraceae</taxon>
        <taxon>Rhodopseudomonas</taxon>
    </lineage>
</organism>
<dbReference type="EMBL" id="JXXE01000158">
    <property type="protein sequence ID" value="KIZ45222.1"/>
    <property type="molecule type" value="Genomic_DNA"/>
</dbReference>
<proteinExistence type="inferred from homology"/>
<comment type="similarity">
    <text evidence="1">Belongs to the short-chain dehydrogenases/reductases (SDR) family.</text>
</comment>
<gene>
    <name evidence="3" type="ORF">OO17_08175</name>
</gene>
<dbReference type="SUPFAM" id="SSF51735">
    <property type="entry name" value="NAD(P)-binding Rossmann-fold domains"/>
    <property type="match status" value="1"/>
</dbReference>
<dbReference type="PATRIC" id="fig|1076.23.peg.921"/>
<dbReference type="PANTHER" id="PTHR44196:SF1">
    <property type="entry name" value="DEHYDROGENASE_REDUCTASE SDR FAMILY MEMBER 7B"/>
    <property type="match status" value="1"/>
</dbReference>
<comment type="caution">
    <text evidence="3">The sequence shown here is derived from an EMBL/GenBank/DDBJ whole genome shotgun (WGS) entry which is preliminary data.</text>
</comment>
<dbReference type="InterPro" id="IPR036291">
    <property type="entry name" value="NAD(P)-bd_dom_sf"/>
</dbReference>
<protein>
    <recommendedName>
        <fullName evidence="5">Short-chain dehydrogenase</fullName>
    </recommendedName>
</protein>
<evidence type="ECO:0000313" key="4">
    <source>
        <dbReference type="Proteomes" id="UP000032515"/>
    </source>
</evidence>
<dbReference type="InterPro" id="IPR020904">
    <property type="entry name" value="Sc_DH/Rdtase_CS"/>
</dbReference>
<dbReference type="PROSITE" id="PS00061">
    <property type="entry name" value="ADH_SHORT"/>
    <property type="match status" value="1"/>
</dbReference>
<evidence type="ECO:0000313" key="3">
    <source>
        <dbReference type="EMBL" id="KIZ45222.1"/>
    </source>
</evidence>
<evidence type="ECO:0008006" key="5">
    <source>
        <dbReference type="Google" id="ProtNLM"/>
    </source>
</evidence>
<dbReference type="PRINTS" id="PR00081">
    <property type="entry name" value="GDHRDH"/>
</dbReference>